<dbReference type="PROSITE" id="PS51257">
    <property type="entry name" value="PROKAR_LIPOPROTEIN"/>
    <property type="match status" value="1"/>
</dbReference>
<dbReference type="KEGG" id="pti:PHATRDRAFT_49141"/>
<dbReference type="RefSeq" id="XP_002183917.1">
    <property type="nucleotide sequence ID" value="XM_002183881.1"/>
</dbReference>
<feature type="region of interest" description="Disordered" evidence="1">
    <location>
        <begin position="52"/>
        <end position="151"/>
    </location>
</feature>
<feature type="compositionally biased region" description="Polar residues" evidence="1">
    <location>
        <begin position="129"/>
        <end position="144"/>
    </location>
</feature>
<dbReference type="AlphaFoldDB" id="B7G9M1"/>
<evidence type="ECO:0000313" key="3">
    <source>
        <dbReference type="Proteomes" id="UP000000759"/>
    </source>
</evidence>
<name>B7G9M1_PHATC</name>
<gene>
    <name evidence="2" type="ORF">PHATRDRAFT_49141</name>
</gene>
<evidence type="ECO:0000256" key="1">
    <source>
        <dbReference type="SAM" id="MobiDB-lite"/>
    </source>
</evidence>
<dbReference type="GeneID" id="7195609"/>
<feature type="compositionally biased region" description="Polar residues" evidence="1">
    <location>
        <begin position="52"/>
        <end position="63"/>
    </location>
</feature>
<dbReference type="EMBL" id="CM000623">
    <property type="protein sequence ID" value="EEC44586.1"/>
    <property type="molecule type" value="Genomic_DNA"/>
</dbReference>
<dbReference type="InParanoid" id="B7G9M1"/>
<feature type="compositionally biased region" description="Low complexity" evidence="1">
    <location>
        <begin position="93"/>
        <end position="119"/>
    </location>
</feature>
<keyword evidence="3" id="KW-1185">Reference proteome</keyword>
<organism evidence="2 3">
    <name type="scientific">Phaeodactylum tricornutum (strain CCAP 1055/1)</name>
    <dbReference type="NCBI Taxonomy" id="556484"/>
    <lineage>
        <taxon>Eukaryota</taxon>
        <taxon>Sar</taxon>
        <taxon>Stramenopiles</taxon>
        <taxon>Ochrophyta</taxon>
        <taxon>Bacillariophyta</taxon>
        <taxon>Bacillariophyceae</taxon>
        <taxon>Bacillariophycidae</taxon>
        <taxon>Naviculales</taxon>
        <taxon>Phaeodactylaceae</taxon>
        <taxon>Phaeodactylum</taxon>
    </lineage>
</organism>
<evidence type="ECO:0000313" key="2">
    <source>
        <dbReference type="EMBL" id="EEC44586.1"/>
    </source>
</evidence>
<sequence length="277" mass="28151">MNTIYQKMIITRRLVASVGGVLAVVALMAASCSYGKVTLGINSNAQEHRLTSNHVQSLRSGAASTVRDLGRSSIKGRGQVKGRASLQSHNTHGSSPGAQSSSSTSQTSYGGFQISSSSSGPNSIVDGITFSTFGTENSRNTTADDTLGSSGGSNGSYGGFNGTFEGSAESIAVETVSAEPNATVPRDGYVDVEAGGSMDAYATAKGNASSYSAAAGLGISGLYGEVNDGDLRANAEGLEFLSAYATSVPNETVDIVNGDSSSFVYSDTAGRANDFLP</sequence>
<reference evidence="2 3" key="1">
    <citation type="journal article" date="2008" name="Nature">
        <title>The Phaeodactylum genome reveals the evolutionary history of diatom genomes.</title>
        <authorList>
            <person name="Bowler C."/>
            <person name="Allen A.E."/>
            <person name="Badger J.H."/>
            <person name="Grimwood J."/>
            <person name="Jabbari K."/>
            <person name="Kuo A."/>
            <person name="Maheswari U."/>
            <person name="Martens C."/>
            <person name="Maumus F."/>
            <person name="Otillar R.P."/>
            <person name="Rayko E."/>
            <person name="Salamov A."/>
            <person name="Vandepoele K."/>
            <person name="Beszteri B."/>
            <person name="Gruber A."/>
            <person name="Heijde M."/>
            <person name="Katinka M."/>
            <person name="Mock T."/>
            <person name="Valentin K."/>
            <person name="Verret F."/>
            <person name="Berges J.A."/>
            <person name="Brownlee C."/>
            <person name="Cadoret J.P."/>
            <person name="Chiovitti A."/>
            <person name="Choi C.J."/>
            <person name="Coesel S."/>
            <person name="De Martino A."/>
            <person name="Detter J.C."/>
            <person name="Durkin C."/>
            <person name="Falciatore A."/>
            <person name="Fournet J."/>
            <person name="Haruta M."/>
            <person name="Huysman M.J."/>
            <person name="Jenkins B.D."/>
            <person name="Jiroutova K."/>
            <person name="Jorgensen R.E."/>
            <person name="Joubert Y."/>
            <person name="Kaplan A."/>
            <person name="Kroger N."/>
            <person name="Kroth P.G."/>
            <person name="La Roche J."/>
            <person name="Lindquist E."/>
            <person name="Lommer M."/>
            <person name="Martin-Jezequel V."/>
            <person name="Lopez P.J."/>
            <person name="Lucas S."/>
            <person name="Mangogna M."/>
            <person name="McGinnis K."/>
            <person name="Medlin L.K."/>
            <person name="Montsant A."/>
            <person name="Oudot-Le Secq M.P."/>
            <person name="Napoli C."/>
            <person name="Obornik M."/>
            <person name="Parker M.S."/>
            <person name="Petit J.L."/>
            <person name="Porcel B.M."/>
            <person name="Poulsen N."/>
            <person name="Robison M."/>
            <person name="Rychlewski L."/>
            <person name="Rynearson T.A."/>
            <person name="Schmutz J."/>
            <person name="Shapiro H."/>
            <person name="Siaut M."/>
            <person name="Stanley M."/>
            <person name="Sussman M.R."/>
            <person name="Taylor A.R."/>
            <person name="Vardi A."/>
            <person name="von Dassow P."/>
            <person name="Vyverman W."/>
            <person name="Willis A."/>
            <person name="Wyrwicz L.S."/>
            <person name="Rokhsar D.S."/>
            <person name="Weissenbach J."/>
            <person name="Armbrust E.V."/>
            <person name="Green B.R."/>
            <person name="Van de Peer Y."/>
            <person name="Grigoriev I.V."/>
        </authorList>
    </citation>
    <scope>NUCLEOTIDE SEQUENCE [LARGE SCALE GENOMIC DNA]</scope>
    <source>
        <strain evidence="2 3">CCAP 1055/1</strain>
    </source>
</reference>
<dbReference type="PaxDb" id="2850-Phatr49141"/>
<reference evidence="3" key="2">
    <citation type="submission" date="2008-08" db="EMBL/GenBank/DDBJ databases">
        <authorList>
            <consortium name="Diatom Consortium"/>
            <person name="Grigoriev I."/>
            <person name="Grimwood J."/>
            <person name="Kuo A."/>
            <person name="Otillar R.P."/>
            <person name="Salamov A."/>
            <person name="Detter J.C."/>
            <person name="Lindquist E."/>
            <person name="Shapiro H."/>
            <person name="Lucas S."/>
            <person name="Glavina del Rio T."/>
            <person name="Pitluck S."/>
            <person name="Rokhsar D."/>
            <person name="Bowler C."/>
        </authorList>
    </citation>
    <scope>GENOME REANNOTATION</scope>
    <source>
        <strain evidence="3">CCAP 1055/1</strain>
    </source>
</reference>
<protein>
    <submittedName>
        <fullName evidence="2">Uncharacterized protein</fullName>
    </submittedName>
</protein>
<accession>B7G9M1</accession>
<proteinExistence type="predicted"/>
<dbReference type="Proteomes" id="UP000000759">
    <property type="component" value="Chromosome 21"/>
</dbReference>
<dbReference type="HOGENOM" id="CLU_1006334_0_0_1"/>